<evidence type="ECO:0000313" key="3">
    <source>
        <dbReference type="Proteomes" id="UP000295418"/>
    </source>
</evidence>
<dbReference type="OrthoDB" id="5637at2"/>
<organism evidence="2 3">
    <name type="scientific">Paenibacillus albiflavus</name>
    <dbReference type="NCBI Taxonomy" id="2545760"/>
    <lineage>
        <taxon>Bacteria</taxon>
        <taxon>Bacillati</taxon>
        <taxon>Bacillota</taxon>
        <taxon>Bacilli</taxon>
        <taxon>Bacillales</taxon>
        <taxon>Paenibacillaceae</taxon>
        <taxon>Paenibacillus</taxon>
    </lineage>
</organism>
<proteinExistence type="predicted"/>
<dbReference type="Gene3D" id="3.30.565.40">
    <property type="entry name" value="Fervidobacterium nodosum Rt17-B1 like"/>
    <property type="match status" value="1"/>
</dbReference>
<gene>
    <name evidence="2" type="ORF">E0485_21185</name>
</gene>
<reference evidence="2 3" key="1">
    <citation type="submission" date="2019-03" db="EMBL/GenBank/DDBJ databases">
        <authorList>
            <person name="Kim M.K.M."/>
        </authorList>
    </citation>
    <scope>NUCLEOTIDE SEQUENCE [LARGE SCALE GENOMIC DNA]</scope>
    <source>
        <strain evidence="2 3">18JY21-1</strain>
    </source>
</reference>
<dbReference type="AlphaFoldDB" id="A0A4R4E3L3"/>
<evidence type="ECO:0000313" key="2">
    <source>
        <dbReference type="EMBL" id="TCZ73423.1"/>
    </source>
</evidence>
<dbReference type="Pfam" id="PF11738">
    <property type="entry name" value="DUF3298"/>
    <property type="match status" value="1"/>
</dbReference>
<feature type="domain" description="DUF3298" evidence="1">
    <location>
        <begin position="69"/>
        <end position="139"/>
    </location>
</feature>
<protein>
    <submittedName>
        <fullName evidence="2">DUF3298 domain-containing protein</fullName>
    </submittedName>
</protein>
<comment type="caution">
    <text evidence="2">The sequence shown here is derived from an EMBL/GenBank/DDBJ whole genome shotgun (WGS) entry which is preliminary data.</text>
</comment>
<accession>A0A4R4E3L3</accession>
<dbReference type="InterPro" id="IPR021729">
    <property type="entry name" value="DUF3298"/>
</dbReference>
<dbReference type="InterPro" id="IPR037126">
    <property type="entry name" value="PdaC/RsiV-like_sf"/>
</dbReference>
<dbReference type="Proteomes" id="UP000295418">
    <property type="component" value="Unassembled WGS sequence"/>
</dbReference>
<dbReference type="EMBL" id="SKFG01000032">
    <property type="protein sequence ID" value="TCZ73423.1"/>
    <property type="molecule type" value="Genomic_DNA"/>
</dbReference>
<keyword evidence="3" id="KW-1185">Reference proteome</keyword>
<dbReference type="Gene3D" id="3.90.640.20">
    <property type="entry name" value="Heat-shock cognate protein, ATPase"/>
    <property type="match status" value="1"/>
</dbReference>
<sequence length="157" mass="18269">MHKLIRMHGYSTVPIADMVGTYEIKLNTHCVLSLVLINYAIHHLEAHGMTYQLAYTFNLRNGHVYTLAELFKPGSPYVDRLNDMIKQQIQDREIQLLHEFKSIDANQSFYITDKDLVIYFPIYQYTPYYYGILTFQVPYTAISDLLAPSGPICKIRN</sequence>
<name>A0A4R4E3L3_9BACL</name>
<dbReference type="RefSeq" id="WP_132420071.1">
    <property type="nucleotide sequence ID" value="NZ_SKFG01000032.1"/>
</dbReference>
<evidence type="ECO:0000259" key="1">
    <source>
        <dbReference type="Pfam" id="PF11738"/>
    </source>
</evidence>